<dbReference type="EC" id="4.2.2.-" evidence="4"/>
<gene>
    <name evidence="4" type="primary">rlpA</name>
    <name evidence="7" type="ORF">HGG82_00485</name>
</gene>
<dbReference type="PROSITE" id="PS51724">
    <property type="entry name" value="SPOR"/>
    <property type="match status" value="1"/>
</dbReference>
<keyword evidence="3 4" id="KW-0961">Cell wall biogenesis/degradation</keyword>
<dbReference type="SUPFAM" id="SSF110997">
    <property type="entry name" value="Sporulation related repeat"/>
    <property type="match status" value="1"/>
</dbReference>
<dbReference type="FunFam" id="2.40.40.10:FF:000003">
    <property type="entry name" value="Endolytic peptidoglycan transglycosylase RlpA"/>
    <property type="match status" value="1"/>
</dbReference>
<dbReference type="PANTHER" id="PTHR34183">
    <property type="entry name" value="ENDOLYTIC PEPTIDOGLYCAN TRANSGLYCOSYLASE RLPA"/>
    <property type="match status" value="1"/>
</dbReference>
<dbReference type="GO" id="GO:0071555">
    <property type="term" value="P:cell wall organization"/>
    <property type="evidence" value="ECO:0007669"/>
    <property type="project" value="UniProtKB-KW"/>
</dbReference>
<accession>A0A847R539</accession>
<dbReference type="EMBL" id="JABAEK010000001">
    <property type="protein sequence ID" value="NLQ16097.1"/>
    <property type="molecule type" value="Genomic_DNA"/>
</dbReference>
<name>A0A847R539_9GAMM</name>
<dbReference type="GO" id="GO:0000270">
    <property type="term" value="P:peptidoglycan metabolic process"/>
    <property type="evidence" value="ECO:0007669"/>
    <property type="project" value="UniProtKB-UniRule"/>
</dbReference>
<evidence type="ECO:0000313" key="8">
    <source>
        <dbReference type="Proteomes" id="UP000586067"/>
    </source>
</evidence>
<keyword evidence="8" id="KW-1185">Reference proteome</keyword>
<comment type="caution">
    <text evidence="7">The sequence shown here is derived from an EMBL/GenBank/DDBJ whole genome shotgun (WGS) entry which is preliminary data.</text>
</comment>
<evidence type="ECO:0000256" key="5">
    <source>
        <dbReference type="RuleBase" id="RU003495"/>
    </source>
</evidence>
<dbReference type="NCBIfam" id="TIGR00413">
    <property type="entry name" value="rlpA"/>
    <property type="match status" value="1"/>
</dbReference>
<organism evidence="7 8">
    <name type="scientific">Marinomonas profundi</name>
    <dbReference type="NCBI Taxonomy" id="2726122"/>
    <lineage>
        <taxon>Bacteria</taxon>
        <taxon>Pseudomonadati</taxon>
        <taxon>Pseudomonadota</taxon>
        <taxon>Gammaproteobacteria</taxon>
        <taxon>Oceanospirillales</taxon>
        <taxon>Oceanospirillaceae</taxon>
        <taxon>Marinomonas</taxon>
    </lineage>
</organism>
<protein>
    <recommendedName>
        <fullName evidence="4">Endolytic peptidoglycan transglycosylase RlpA</fullName>
        <ecNumber evidence="4">4.2.2.-</ecNumber>
    </recommendedName>
</protein>
<evidence type="ECO:0000256" key="4">
    <source>
        <dbReference type="HAMAP-Rule" id="MF_02071"/>
    </source>
</evidence>
<dbReference type="AlphaFoldDB" id="A0A847R539"/>
<comment type="function">
    <text evidence="4">Lytic transglycosylase with a strong preference for naked glycan strands that lack stem peptides.</text>
</comment>
<dbReference type="HAMAP" id="MF_02071">
    <property type="entry name" value="RlpA"/>
    <property type="match status" value="1"/>
</dbReference>
<evidence type="ECO:0000256" key="1">
    <source>
        <dbReference type="ARBA" id="ARBA00022729"/>
    </source>
</evidence>
<dbReference type="InterPro" id="IPR009009">
    <property type="entry name" value="RlpA-like_DPBB"/>
</dbReference>
<dbReference type="Gene3D" id="3.30.70.1070">
    <property type="entry name" value="Sporulation related repeat"/>
    <property type="match status" value="1"/>
</dbReference>
<evidence type="ECO:0000256" key="2">
    <source>
        <dbReference type="ARBA" id="ARBA00023239"/>
    </source>
</evidence>
<dbReference type="SUPFAM" id="SSF50685">
    <property type="entry name" value="Barwin-like endoglucanases"/>
    <property type="match status" value="1"/>
</dbReference>
<reference evidence="7 8" key="1">
    <citation type="submission" date="2020-04" db="EMBL/GenBank/DDBJ databases">
        <title>Marinomonas sp. M1K-6 isolated from the deep seawater of the Mariana Trench.</title>
        <authorList>
            <person name="Li Y."/>
        </authorList>
    </citation>
    <scope>NUCLEOTIDE SEQUENCE [LARGE SCALE GENOMIC DNA]</scope>
    <source>
        <strain evidence="7 8">M1K-6</strain>
    </source>
</reference>
<dbReference type="Pfam" id="PF05036">
    <property type="entry name" value="SPOR"/>
    <property type="match status" value="1"/>
</dbReference>
<dbReference type="InterPro" id="IPR012997">
    <property type="entry name" value="RplA"/>
</dbReference>
<dbReference type="InterPro" id="IPR036908">
    <property type="entry name" value="RlpA-like_sf"/>
</dbReference>
<dbReference type="Gene3D" id="2.40.40.10">
    <property type="entry name" value="RlpA-like domain"/>
    <property type="match status" value="1"/>
</dbReference>
<dbReference type="InterPro" id="IPR036680">
    <property type="entry name" value="SPOR-like_sf"/>
</dbReference>
<dbReference type="Pfam" id="PF03330">
    <property type="entry name" value="DPBB_1"/>
    <property type="match status" value="1"/>
</dbReference>
<dbReference type="PANTHER" id="PTHR34183:SF1">
    <property type="entry name" value="ENDOLYTIC PEPTIDOGLYCAN TRANSGLYCOSYLASE RLPA"/>
    <property type="match status" value="1"/>
</dbReference>
<dbReference type="Proteomes" id="UP000586067">
    <property type="component" value="Unassembled WGS sequence"/>
</dbReference>
<dbReference type="GO" id="GO:0009279">
    <property type="term" value="C:cell outer membrane"/>
    <property type="evidence" value="ECO:0007669"/>
    <property type="project" value="TreeGrafter"/>
</dbReference>
<feature type="domain" description="SPOR" evidence="6">
    <location>
        <begin position="233"/>
        <end position="312"/>
    </location>
</feature>
<comment type="similarity">
    <text evidence="4 5">Belongs to the RlpA family.</text>
</comment>
<dbReference type="GO" id="GO:0008932">
    <property type="term" value="F:lytic endotransglycosylase activity"/>
    <property type="evidence" value="ECO:0007669"/>
    <property type="project" value="UniProtKB-UniRule"/>
</dbReference>
<proteinExistence type="inferred from homology"/>
<sequence length="314" mass="34351">MNVIKLLFVAGISLLVLNGCMSTRHVLGKDPIDYDKASGGGRYSILQDHAPSGDIKVDHLADLVPKWEAKSRGGNKSPYEVWGKKYWVMDSAQGYVAKGTASWYGNKFHGHKTSNGEIYDMYDFSAAHKSLPLPTYVKVTNLDNQRSVIVRVNDRGPFHGDRLIDLSYAAAARLDYHKKGLARVRIEAITPAQGEVYPSSKEVVKVPAQASESAPVKALPSISTSSTGSQTAPSELIFSHLQLGAFSAEASADRLKQRLFEVFDTRVNVSINKQGDGLYKVLVGPFDGSDSLSEWQQKLQQEGFGNPVRVALLP</sequence>
<dbReference type="CDD" id="cd22268">
    <property type="entry name" value="DPBB_RlpA-like"/>
    <property type="match status" value="1"/>
</dbReference>
<evidence type="ECO:0000259" key="6">
    <source>
        <dbReference type="PROSITE" id="PS51724"/>
    </source>
</evidence>
<dbReference type="RefSeq" id="WP_168822083.1">
    <property type="nucleotide sequence ID" value="NZ_CP073013.1"/>
</dbReference>
<dbReference type="InterPro" id="IPR007730">
    <property type="entry name" value="SPOR-like_dom"/>
</dbReference>
<keyword evidence="1" id="KW-0732">Signal</keyword>
<keyword evidence="2 4" id="KW-0456">Lyase</keyword>
<evidence type="ECO:0000313" key="7">
    <source>
        <dbReference type="EMBL" id="NLQ16097.1"/>
    </source>
</evidence>
<dbReference type="InterPro" id="IPR034718">
    <property type="entry name" value="RlpA"/>
</dbReference>
<evidence type="ECO:0000256" key="3">
    <source>
        <dbReference type="ARBA" id="ARBA00023316"/>
    </source>
</evidence>
<dbReference type="GO" id="GO:0042834">
    <property type="term" value="F:peptidoglycan binding"/>
    <property type="evidence" value="ECO:0007669"/>
    <property type="project" value="InterPro"/>
</dbReference>